<feature type="chain" id="PRO_5026006624" evidence="1">
    <location>
        <begin position="24"/>
        <end position="121"/>
    </location>
</feature>
<dbReference type="AlphaFoldDB" id="A0A6G0YNU7"/>
<dbReference type="Proteomes" id="UP000478052">
    <property type="component" value="Unassembled WGS sequence"/>
</dbReference>
<sequence>MATNWWKIMVLQVLITTVICSTGLELGDDLKLSNENIISLFKHFLEDINNQHAIKDNDEIEKIKDLYQPLSLTSLNGKYLDKFTENELKNEELQQSTFENLQNMKSIKHFNKRSGKKNRKS</sequence>
<organism evidence="2 3">
    <name type="scientific">Aphis craccivora</name>
    <name type="common">Cowpea aphid</name>
    <dbReference type="NCBI Taxonomy" id="307492"/>
    <lineage>
        <taxon>Eukaryota</taxon>
        <taxon>Metazoa</taxon>
        <taxon>Ecdysozoa</taxon>
        <taxon>Arthropoda</taxon>
        <taxon>Hexapoda</taxon>
        <taxon>Insecta</taxon>
        <taxon>Pterygota</taxon>
        <taxon>Neoptera</taxon>
        <taxon>Paraneoptera</taxon>
        <taxon>Hemiptera</taxon>
        <taxon>Sternorrhyncha</taxon>
        <taxon>Aphidomorpha</taxon>
        <taxon>Aphidoidea</taxon>
        <taxon>Aphididae</taxon>
        <taxon>Aphidini</taxon>
        <taxon>Aphis</taxon>
        <taxon>Aphis</taxon>
    </lineage>
</organism>
<evidence type="ECO:0000256" key="1">
    <source>
        <dbReference type="SAM" id="SignalP"/>
    </source>
</evidence>
<gene>
    <name evidence="2" type="ORF">FWK35_00015368</name>
</gene>
<dbReference type="EMBL" id="VUJU01003117">
    <property type="protein sequence ID" value="KAF0759081.1"/>
    <property type="molecule type" value="Genomic_DNA"/>
</dbReference>
<keyword evidence="1" id="KW-0732">Signal</keyword>
<evidence type="ECO:0000313" key="3">
    <source>
        <dbReference type="Proteomes" id="UP000478052"/>
    </source>
</evidence>
<comment type="caution">
    <text evidence="2">The sequence shown here is derived from an EMBL/GenBank/DDBJ whole genome shotgun (WGS) entry which is preliminary data.</text>
</comment>
<reference evidence="2 3" key="1">
    <citation type="submission" date="2019-08" db="EMBL/GenBank/DDBJ databases">
        <title>Whole genome of Aphis craccivora.</title>
        <authorList>
            <person name="Voronova N.V."/>
            <person name="Shulinski R.S."/>
            <person name="Bandarenka Y.V."/>
            <person name="Zhorov D.G."/>
            <person name="Warner D."/>
        </authorList>
    </citation>
    <scope>NUCLEOTIDE SEQUENCE [LARGE SCALE GENOMIC DNA]</scope>
    <source>
        <strain evidence="2">180601</strain>
        <tissue evidence="2">Whole Body</tissue>
    </source>
</reference>
<proteinExistence type="predicted"/>
<keyword evidence="3" id="KW-1185">Reference proteome</keyword>
<evidence type="ECO:0000313" key="2">
    <source>
        <dbReference type="EMBL" id="KAF0759081.1"/>
    </source>
</evidence>
<accession>A0A6G0YNU7</accession>
<dbReference type="OrthoDB" id="6621119at2759"/>
<feature type="signal peptide" evidence="1">
    <location>
        <begin position="1"/>
        <end position="23"/>
    </location>
</feature>
<protein>
    <submittedName>
        <fullName evidence="2">Uncharacterized protein</fullName>
    </submittedName>
</protein>
<name>A0A6G0YNU7_APHCR</name>